<dbReference type="EMBL" id="DF237109">
    <property type="protein sequence ID" value="GAQ83733.1"/>
    <property type="molecule type" value="Genomic_DNA"/>
</dbReference>
<evidence type="ECO:0000313" key="3">
    <source>
        <dbReference type="Proteomes" id="UP000054558"/>
    </source>
</evidence>
<feature type="region of interest" description="Disordered" evidence="1">
    <location>
        <begin position="15"/>
        <end position="36"/>
    </location>
</feature>
<protein>
    <submittedName>
        <fullName evidence="2">Uncharacterized protein</fullName>
    </submittedName>
</protein>
<dbReference type="AlphaFoldDB" id="A0A1Y1HZX3"/>
<dbReference type="Proteomes" id="UP000054558">
    <property type="component" value="Unassembled WGS sequence"/>
</dbReference>
<organism evidence="2 3">
    <name type="scientific">Klebsormidium nitens</name>
    <name type="common">Green alga</name>
    <name type="synonym">Ulothrix nitens</name>
    <dbReference type="NCBI Taxonomy" id="105231"/>
    <lineage>
        <taxon>Eukaryota</taxon>
        <taxon>Viridiplantae</taxon>
        <taxon>Streptophyta</taxon>
        <taxon>Klebsormidiophyceae</taxon>
        <taxon>Klebsormidiales</taxon>
        <taxon>Klebsormidiaceae</taxon>
        <taxon>Klebsormidium</taxon>
    </lineage>
</organism>
<reference evidence="2 3" key="1">
    <citation type="journal article" date="2014" name="Nat. Commun.">
        <title>Klebsormidium flaccidum genome reveals primary factors for plant terrestrial adaptation.</title>
        <authorList>
            <person name="Hori K."/>
            <person name="Maruyama F."/>
            <person name="Fujisawa T."/>
            <person name="Togashi T."/>
            <person name="Yamamoto N."/>
            <person name="Seo M."/>
            <person name="Sato S."/>
            <person name="Yamada T."/>
            <person name="Mori H."/>
            <person name="Tajima N."/>
            <person name="Moriyama T."/>
            <person name="Ikeuchi M."/>
            <person name="Watanabe M."/>
            <person name="Wada H."/>
            <person name="Kobayashi K."/>
            <person name="Saito M."/>
            <person name="Masuda T."/>
            <person name="Sasaki-Sekimoto Y."/>
            <person name="Mashiguchi K."/>
            <person name="Awai K."/>
            <person name="Shimojima M."/>
            <person name="Masuda S."/>
            <person name="Iwai M."/>
            <person name="Nobusawa T."/>
            <person name="Narise T."/>
            <person name="Kondo S."/>
            <person name="Saito H."/>
            <person name="Sato R."/>
            <person name="Murakawa M."/>
            <person name="Ihara Y."/>
            <person name="Oshima-Yamada Y."/>
            <person name="Ohtaka K."/>
            <person name="Satoh M."/>
            <person name="Sonobe K."/>
            <person name="Ishii M."/>
            <person name="Ohtani R."/>
            <person name="Kanamori-Sato M."/>
            <person name="Honoki R."/>
            <person name="Miyazaki D."/>
            <person name="Mochizuki H."/>
            <person name="Umetsu J."/>
            <person name="Higashi K."/>
            <person name="Shibata D."/>
            <person name="Kamiya Y."/>
            <person name="Sato N."/>
            <person name="Nakamura Y."/>
            <person name="Tabata S."/>
            <person name="Ida S."/>
            <person name="Kurokawa K."/>
            <person name="Ohta H."/>
        </authorList>
    </citation>
    <scope>NUCLEOTIDE SEQUENCE [LARGE SCALE GENOMIC DNA]</scope>
    <source>
        <strain evidence="2 3">NIES-2285</strain>
    </source>
</reference>
<keyword evidence="3" id="KW-1185">Reference proteome</keyword>
<accession>A0A1Y1HZX3</accession>
<sequence length="170" mass="18778">MKQNTYIEAGEILHGGRKRAKQSGNSGNFESLYGDPNSWTEVTPEFAAAHAERMKREPDFDSTGSTLRVGCDDKLDLKLSEDLWAVVSSLPGHPGCLMSVTFFDGKTNLPVIKPEGVTLEASQSGIPRGTTSENFYGAWFIQGDMDYKLSKHNGRTYFLDHQATLTVREA</sequence>
<proteinExistence type="predicted"/>
<evidence type="ECO:0000313" key="2">
    <source>
        <dbReference type="EMBL" id="GAQ83733.1"/>
    </source>
</evidence>
<evidence type="ECO:0000256" key="1">
    <source>
        <dbReference type="SAM" id="MobiDB-lite"/>
    </source>
</evidence>
<gene>
    <name evidence="2" type="ORF">KFL_001600020</name>
</gene>
<name>A0A1Y1HZX3_KLENI</name>